<gene>
    <name evidence="2" type="ORF">FD04_GL001697</name>
</gene>
<dbReference type="PANTHER" id="PTHR42977:SF1">
    <property type="entry name" value="BLR6576 PROTEIN"/>
    <property type="match status" value="1"/>
</dbReference>
<dbReference type="GO" id="GO:0004301">
    <property type="term" value="F:epoxide hydrolase activity"/>
    <property type="evidence" value="ECO:0007669"/>
    <property type="project" value="TreeGrafter"/>
</dbReference>
<dbReference type="EMBL" id="AZEE01000029">
    <property type="protein sequence ID" value="KRK97661.1"/>
    <property type="molecule type" value="Genomic_DNA"/>
</dbReference>
<evidence type="ECO:0000313" key="2">
    <source>
        <dbReference type="EMBL" id="KRK97661.1"/>
    </source>
</evidence>
<sequence length="239" mass="26932">MFRDLIPHLEAKYHIIAPDFVGFGQSAAPTDFEYTFDHLTSITAKLLAKLKIPSFYMYVFDYGAPVGFRLAMTKPDTILGIISQNGNVYSKGLGPKWAERAKYWAHPTPELRHEYESAFAPATIRGQYLTGTKPGTVSPDGYTLDIAYTNTPGYAKRQSDLIYDYRTNVDLYPKFQEYLRRYQPKLLAVWGKNDVSFVPAGARAFKDDLPNARVELLDTGHFALETHASEIASLILATF</sequence>
<dbReference type="PATRIC" id="fig|1423776.4.peg.1718"/>
<keyword evidence="2" id="KW-0378">Hydrolase</keyword>
<accession>A0A0R1LPA6</accession>
<name>A0A0R1LPA6_9LACO</name>
<evidence type="ECO:0000259" key="1">
    <source>
        <dbReference type="Pfam" id="PF00561"/>
    </source>
</evidence>
<reference evidence="2 3" key="1">
    <citation type="journal article" date="2015" name="Genome Announc.">
        <title>Expanding the biotechnology potential of lactobacilli through comparative genomics of 213 strains and associated genera.</title>
        <authorList>
            <person name="Sun Z."/>
            <person name="Harris H.M."/>
            <person name="McCann A."/>
            <person name="Guo C."/>
            <person name="Argimon S."/>
            <person name="Zhang W."/>
            <person name="Yang X."/>
            <person name="Jeffery I.B."/>
            <person name="Cooney J.C."/>
            <person name="Kagawa T.F."/>
            <person name="Liu W."/>
            <person name="Song Y."/>
            <person name="Salvetti E."/>
            <person name="Wrobel A."/>
            <person name="Rasinkangas P."/>
            <person name="Parkhill J."/>
            <person name="Rea M.C."/>
            <person name="O'Sullivan O."/>
            <person name="Ritari J."/>
            <person name="Douillard F.P."/>
            <person name="Paul Ross R."/>
            <person name="Yang R."/>
            <person name="Briner A.E."/>
            <person name="Felis G.E."/>
            <person name="de Vos W.M."/>
            <person name="Barrangou R."/>
            <person name="Klaenhammer T.R."/>
            <person name="Caufield P.W."/>
            <person name="Cui Y."/>
            <person name="Zhang H."/>
            <person name="O'Toole P.W."/>
        </authorList>
    </citation>
    <scope>NUCLEOTIDE SEQUENCE [LARGE SCALE GENOMIC DNA]</scope>
    <source>
        <strain evidence="2 3">DSM 19909</strain>
    </source>
</reference>
<comment type="caution">
    <text evidence="2">The sequence shown here is derived from an EMBL/GenBank/DDBJ whole genome shotgun (WGS) entry which is preliminary data.</text>
</comment>
<dbReference type="InterPro" id="IPR000073">
    <property type="entry name" value="AB_hydrolase_1"/>
</dbReference>
<dbReference type="Gene3D" id="3.40.50.1820">
    <property type="entry name" value="alpha/beta hydrolase"/>
    <property type="match status" value="1"/>
</dbReference>
<protein>
    <submittedName>
        <fullName evidence="2">Alpha beta hydrolase fold protein</fullName>
    </submittedName>
</protein>
<dbReference type="Proteomes" id="UP000051160">
    <property type="component" value="Unassembled WGS sequence"/>
</dbReference>
<dbReference type="PANTHER" id="PTHR42977">
    <property type="entry name" value="HYDROLASE-RELATED"/>
    <property type="match status" value="1"/>
</dbReference>
<organism evidence="2 3">
    <name type="scientific">Secundilactobacillus odoratitofui DSM 19909 = JCM 15043</name>
    <dbReference type="NCBI Taxonomy" id="1423776"/>
    <lineage>
        <taxon>Bacteria</taxon>
        <taxon>Bacillati</taxon>
        <taxon>Bacillota</taxon>
        <taxon>Bacilli</taxon>
        <taxon>Lactobacillales</taxon>
        <taxon>Lactobacillaceae</taxon>
        <taxon>Secundilactobacillus</taxon>
    </lineage>
</organism>
<dbReference type="AlphaFoldDB" id="A0A0R1LPA6"/>
<keyword evidence="3" id="KW-1185">Reference proteome</keyword>
<evidence type="ECO:0000313" key="3">
    <source>
        <dbReference type="Proteomes" id="UP000051160"/>
    </source>
</evidence>
<dbReference type="InterPro" id="IPR029058">
    <property type="entry name" value="AB_hydrolase_fold"/>
</dbReference>
<feature type="domain" description="AB hydrolase-1" evidence="1">
    <location>
        <begin position="1"/>
        <end position="227"/>
    </location>
</feature>
<dbReference type="Pfam" id="PF00561">
    <property type="entry name" value="Abhydrolase_1"/>
    <property type="match status" value="1"/>
</dbReference>
<dbReference type="InterPro" id="IPR051340">
    <property type="entry name" value="Haloalkane_dehalogenase"/>
</dbReference>
<dbReference type="SUPFAM" id="SSF53474">
    <property type="entry name" value="alpha/beta-Hydrolases"/>
    <property type="match status" value="1"/>
</dbReference>
<proteinExistence type="predicted"/>
<dbReference type="STRING" id="1423776.FD04_GL001697"/>